<dbReference type="RefSeq" id="WP_272459979.1">
    <property type="nucleotide sequence ID" value="NZ_JAGTJJ010000095.1"/>
</dbReference>
<evidence type="ECO:0000256" key="1">
    <source>
        <dbReference type="SAM" id="MobiDB-lite"/>
    </source>
</evidence>
<organism evidence="2 3">
    <name type="scientific">Polyangium jinanense</name>
    <dbReference type="NCBI Taxonomy" id="2829994"/>
    <lineage>
        <taxon>Bacteria</taxon>
        <taxon>Pseudomonadati</taxon>
        <taxon>Myxococcota</taxon>
        <taxon>Polyangia</taxon>
        <taxon>Polyangiales</taxon>
        <taxon>Polyangiaceae</taxon>
        <taxon>Polyangium</taxon>
    </lineage>
</organism>
<gene>
    <name evidence="2" type="ORF">KEG57_52015</name>
</gene>
<feature type="compositionally biased region" description="Pro residues" evidence="1">
    <location>
        <begin position="24"/>
        <end position="62"/>
    </location>
</feature>
<dbReference type="EMBL" id="JAGTJJ010000095">
    <property type="protein sequence ID" value="MDC3989098.1"/>
    <property type="molecule type" value="Genomic_DNA"/>
</dbReference>
<keyword evidence="3" id="KW-1185">Reference proteome</keyword>
<name>A0A9X3XHC4_9BACT</name>
<evidence type="ECO:0000313" key="2">
    <source>
        <dbReference type="EMBL" id="MDC3989098.1"/>
    </source>
</evidence>
<proteinExistence type="predicted"/>
<accession>A0A9X3XHC4</accession>
<comment type="caution">
    <text evidence="2">The sequence shown here is derived from an EMBL/GenBank/DDBJ whole genome shotgun (WGS) entry which is preliminary data.</text>
</comment>
<feature type="region of interest" description="Disordered" evidence="1">
    <location>
        <begin position="20"/>
        <end position="94"/>
    </location>
</feature>
<reference evidence="2 3" key="1">
    <citation type="submission" date="2021-04" db="EMBL/GenBank/DDBJ databases">
        <title>Genome analysis of Polyangium sp.</title>
        <authorList>
            <person name="Li Y."/>
            <person name="Wang J."/>
        </authorList>
    </citation>
    <scope>NUCLEOTIDE SEQUENCE [LARGE SCALE GENOMIC DNA]</scope>
    <source>
        <strain evidence="2 3">SDU14</strain>
    </source>
</reference>
<sequence length="94" mass="10221">MNSLKDVHCVSCNWFLGYTEENRPPPPESWPEPPSVPPPWDPSSGAPPPVPGYGAPPLPANAPAPSEYRFGPPGPPAFVRPPDWIPRDDEGEEK</sequence>
<protein>
    <submittedName>
        <fullName evidence="2">Uncharacterized protein</fullName>
    </submittedName>
</protein>
<dbReference type="Proteomes" id="UP001151081">
    <property type="component" value="Unassembled WGS sequence"/>
</dbReference>
<evidence type="ECO:0000313" key="3">
    <source>
        <dbReference type="Proteomes" id="UP001151081"/>
    </source>
</evidence>
<dbReference type="AlphaFoldDB" id="A0A9X3XHC4"/>